<proteinExistence type="predicted"/>
<accession>A0AAP9WIH4</accession>
<evidence type="ECO:0000313" key="3">
    <source>
        <dbReference type="Proteomes" id="UP000663255"/>
    </source>
</evidence>
<name>A0AAP9WIH4_LEPIR</name>
<dbReference type="CDD" id="cd16841">
    <property type="entry name" value="RraA_family"/>
    <property type="match status" value="1"/>
</dbReference>
<dbReference type="EMBL" id="CP043893">
    <property type="protein sequence ID" value="QOI50320.1"/>
    <property type="molecule type" value="Genomic_DNA"/>
</dbReference>
<feature type="binding site" evidence="1">
    <location>
        <position position="120"/>
    </location>
    <ligand>
        <name>substrate</name>
    </ligand>
</feature>
<evidence type="ECO:0000313" key="2">
    <source>
        <dbReference type="EMBL" id="QOI50320.1"/>
    </source>
</evidence>
<gene>
    <name evidence="2" type="ORF">Lepto1489_07580</name>
</gene>
<dbReference type="Pfam" id="PF03737">
    <property type="entry name" value="RraA-like"/>
    <property type="match status" value="1"/>
</dbReference>
<dbReference type="InterPro" id="IPR036704">
    <property type="entry name" value="RraA/RraA-like_sf"/>
</dbReference>
<dbReference type="RefSeq" id="WP_000692851.1">
    <property type="nucleotide sequence ID" value="NZ_CP043880.1"/>
</dbReference>
<keyword evidence="1" id="KW-0460">Magnesium</keyword>
<dbReference type="SUPFAM" id="SSF89562">
    <property type="entry name" value="RraA-like"/>
    <property type="match status" value="1"/>
</dbReference>
<organism evidence="2 3">
    <name type="scientific">Leptospira interrogans serovar Bataviae</name>
    <dbReference type="NCBI Taxonomy" id="312175"/>
    <lineage>
        <taxon>Bacteria</taxon>
        <taxon>Pseudomonadati</taxon>
        <taxon>Spirochaetota</taxon>
        <taxon>Spirochaetia</taxon>
        <taxon>Leptospirales</taxon>
        <taxon>Leptospiraceae</taxon>
        <taxon>Leptospira</taxon>
    </lineage>
</organism>
<dbReference type="AlphaFoldDB" id="A0AAP9WIH4"/>
<feature type="binding site" evidence="1">
    <location>
        <position position="121"/>
    </location>
    <ligand>
        <name>Mg(2+)</name>
        <dbReference type="ChEBI" id="CHEBI:18420"/>
    </ligand>
</feature>
<dbReference type="Gene3D" id="3.50.30.40">
    <property type="entry name" value="Ribonuclease E inhibitor RraA/RraA-like"/>
    <property type="match status" value="1"/>
</dbReference>
<feature type="binding site" evidence="1">
    <location>
        <begin position="97"/>
        <end position="100"/>
    </location>
    <ligand>
        <name>substrate</name>
    </ligand>
</feature>
<sequence>MKIKEKDKTLEIIKKQITSLIEKNKISTVELSDALGKKGVLSGFMPLTKGKHVVGEVTYVFTYQESNWPLHKQIETIEEGKIVFVDSFDCGDKALFGDLVAKYICLYKSSKAIVANGLIRDAHTLLKEKYPIWSFGVTPLGCENKDVIASEEVRRASDIRLKTLDGCLLIADDSGVAIIEKNEINETTLKKLEFIELQEDIWYYCIDTLKWSTYKTICEKAYLKDPTVLPDVLRTKLAEFDL</sequence>
<evidence type="ECO:0000256" key="1">
    <source>
        <dbReference type="PIRSR" id="PIRSR605493-1"/>
    </source>
</evidence>
<dbReference type="Proteomes" id="UP000663255">
    <property type="component" value="Chromosome 1"/>
</dbReference>
<keyword evidence="1" id="KW-0479">Metal-binding</keyword>
<dbReference type="GO" id="GO:0046872">
    <property type="term" value="F:metal ion binding"/>
    <property type="evidence" value="ECO:0007669"/>
    <property type="project" value="UniProtKB-KW"/>
</dbReference>
<reference evidence="2" key="1">
    <citation type="submission" date="2019-09" db="EMBL/GenBank/DDBJ databases">
        <title>Comparative Genomics of Leptospira interrogans Reveals Genome Plasticity - A Common Adaptive Strategy for Survival in Various Hosts.</title>
        <authorList>
            <person name="Ramli S.R."/>
            <person name="Bunk B."/>
            <person name="Goris M."/>
            <person name="Bhuju S."/>
            <person name="Jarek M."/>
            <person name="Sproer C."/>
            <person name="Mustakim S."/>
            <person name="Strommenger B."/>
            <person name="Pessler F."/>
        </authorList>
    </citation>
    <scope>NUCLEOTIDE SEQUENCE</scope>
    <source>
        <strain evidence="2">1489</strain>
    </source>
</reference>
<comment type="cofactor">
    <cofactor evidence="1">
        <name>Mg(2+)</name>
        <dbReference type="ChEBI" id="CHEBI:18420"/>
    </cofactor>
</comment>
<dbReference type="InterPro" id="IPR005493">
    <property type="entry name" value="RraA/RraA-like"/>
</dbReference>
<protein>
    <submittedName>
        <fullName evidence="2">RraA family protein</fullName>
    </submittedName>
</protein>